<evidence type="ECO:0000313" key="2">
    <source>
        <dbReference type="EMBL" id="KES05823.1"/>
    </source>
</evidence>
<feature type="region of interest" description="Disordered" evidence="1">
    <location>
        <begin position="1"/>
        <end position="26"/>
    </location>
</feature>
<dbReference type="EMBL" id="JFCB01000014">
    <property type="protein sequence ID" value="KES05823.1"/>
    <property type="molecule type" value="Genomic_DNA"/>
</dbReference>
<proteinExistence type="predicted"/>
<comment type="caution">
    <text evidence="2">The sequence shown here is derived from an EMBL/GenBank/DDBJ whole genome shotgun (WGS) entry which is preliminary data.</text>
</comment>
<sequence>MPGHHTRTHDVTVTAERTSGDRDSWVTTGRAARELCRSHLDGFRGPPPAHGAPAHRRPTSHRTS</sequence>
<evidence type="ECO:0000313" key="3">
    <source>
        <dbReference type="Proteomes" id="UP000028341"/>
    </source>
</evidence>
<keyword evidence="3" id="KW-1185">Reference proteome</keyword>
<dbReference type="AlphaFoldDB" id="A0A081XQK0"/>
<gene>
    <name evidence="2" type="ORF">BU52_17060</name>
</gene>
<evidence type="ECO:0000256" key="1">
    <source>
        <dbReference type="SAM" id="MobiDB-lite"/>
    </source>
</evidence>
<protein>
    <submittedName>
        <fullName evidence="2">Uncharacterized protein</fullName>
    </submittedName>
</protein>
<dbReference type="Proteomes" id="UP000028341">
    <property type="component" value="Unassembled WGS sequence"/>
</dbReference>
<name>A0A081XQK0_STRTO</name>
<accession>A0A081XQK0</accession>
<feature type="compositionally biased region" description="Basic residues" evidence="1">
    <location>
        <begin position="53"/>
        <end position="64"/>
    </location>
</feature>
<organism evidence="2 3">
    <name type="scientific">Streptomyces toyocaensis</name>
    <dbReference type="NCBI Taxonomy" id="55952"/>
    <lineage>
        <taxon>Bacteria</taxon>
        <taxon>Bacillati</taxon>
        <taxon>Actinomycetota</taxon>
        <taxon>Actinomycetes</taxon>
        <taxon>Kitasatosporales</taxon>
        <taxon>Streptomycetaceae</taxon>
        <taxon>Streptomyces</taxon>
    </lineage>
</organism>
<feature type="region of interest" description="Disordered" evidence="1">
    <location>
        <begin position="38"/>
        <end position="64"/>
    </location>
</feature>
<reference evidence="2 3" key="1">
    <citation type="submission" date="2014-02" db="EMBL/GenBank/DDBJ databases">
        <title>The genome announcement of Streptomyces toyocaensis NRRL15009.</title>
        <authorList>
            <person name="Hong H.-J."/>
            <person name="Kwun M.J."/>
        </authorList>
    </citation>
    <scope>NUCLEOTIDE SEQUENCE [LARGE SCALE GENOMIC DNA]</scope>
    <source>
        <strain evidence="2 3">NRRL 15009</strain>
    </source>
</reference>